<organism evidence="9 10">
    <name type="scientific">Paractinoplanes atraurantiacus</name>
    <dbReference type="NCBI Taxonomy" id="1036182"/>
    <lineage>
        <taxon>Bacteria</taxon>
        <taxon>Bacillati</taxon>
        <taxon>Actinomycetota</taxon>
        <taxon>Actinomycetes</taxon>
        <taxon>Micromonosporales</taxon>
        <taxon>Micromonosporaceae</taxon>
        <taxon>Paractinoplanes</taxon>
    </lineage>
</organism>
<feature type="domain" description="Peptidase S8/S53" evidence="8">
    <location>
        <begin position="442"/>
        <end position="699"/>
    </location>
</feature>
<feature type="transmembrane region" description="Helical" evidence="7">
    <location>
        <begin position="223"/>
        <end position="242"/>
    </location>
</feature>
<dbReference type="InterPro" id="IPR023828">
    <property type="entry name" value="Peptidase_S8_Ser-AS"/>
</dbReference>
<feature type="transmembrane region" description="Helical" evidence="7">
    <location>
        <begin position="80"/>
        <end position="98"/>
    </location>
</feature>
<proteinExistence type="inferred from homology"/>
<reference evidence="9 10" key="1">
    <citation type="submission" date="2017-09" db="EMBL/GenBank/DDBJ databases">
        <authorList>
            <person name="Ehlers B."/>
            <person name="Leendertz F.H."/>
        </authorList>
    </citation>
    <scope>NUCLEOTIDE SEQUENCE [LARGE SCALE GENOMIC DNA]</scope>
    <source>
        <strain evidence="9 10">CGMCC 4.6857</strain>
    </source>
</reference>
<feature type="active site" description="Charge relay system" evidence="5">
    <location>
        <position position="451"/>
    </location>
</feature>
<evidence type="ECO:0000256" key="5">
    <source>
        <dbReference type="PROSITE-ProRule" id="PRU01240"/>
    </source>
</evidence>
<evidence type="ECO:0000313" key="9">
    <source>
        <dbReference type="EMBL" id="SNY52595.1"/>
    </source>
</evidence>
<evidence type="ECO:0000256" key="4">
    <source>
        <dbReference type="ARBA" id="ARBA00022825"/>
    </source>
</evidence>
<dbReference type="Proteomes" id="UP000219612">
    <property type="component" value="Unassembled WGS sequence"/>
</dbReference>
<comment type="similarity">
    <text evidence="1 5">Belongs to the peptidase S8 family.</text>
</comment>
<feature type="transmembrane region" description="Helical" evidence="7">
    <location>
        <begin position="133"/>
        <end position="152"/>
    </location>
</feature>
<feature type="transmembrane region" description="Helical" evidence="7">
    <location>
        <begin position="104"/>
        <end position="121"/>
    </location>
</feature>
<dbReference type="InterPro" id="IPR036852">
    <property type="entry name" value="Peptidase_S8/S53_dom_sf"/>
</dbReference>
<evidence type="ECO:0000256" key="1">
    <source>
        <dbReference type="ARBA" id="ARBA00011073"/>
    </source>
</evidence>
<feature type="transmembrane region" description="Helical" evidence="7">
    <location>
        <begin position="254"/>
        <end position="276"/>
    </location>
</feature>
<feature type="region of interest" description="Disordered" evidence="6">
    <location>
        <begin position="402"/>
        <end position="421"/>
    </location>
</feature>
<dbReference type="PANTHER" id="PTHR43399:SF4">
    <property type="entry name" value="CELL WALL-ASSOCIATED PROTEASE"/>
    <property type="match status" value="1"/>
</dbReference>
<dbReference type="PROSITE" id="PS00138">
    <property type="entry name" value="SUBTILASE_SER"/>
    <property type="match status" value="1"/>
</dbReference>
<dbReference type="InterPro" id="IPR015500">
    <property type="entry name" value="Peptidase_S8_subtilisin-rel"/>
</dbReference>
<dbReference type="EMBL" id="OBDY01000013">
    <property type="protein sequence ID" value="SNY52595.1"/>
    <property type="molecule type" value="Genomic_DNA"/>
</dbReference>
<feature type="transmembrane region" description="Helical" evidence="7">
    <location>
        <begin position="51"/>
        <end position="71"/>
    </location>
</feature>
<dbReference type="GO" id="GO:0006508">
    <property type="term" value="P:proteolysis"/>
    <property type="evidence" value="ECO:0007669"/>
    <property type="project" value="UniProtKB-KW"/>
</dbReference>
<gene>
    <name evidence="9" type="ORF">SAMN05421748_11343</name>
</gene>
<feature type="active site" description="Charge relay system" evidence="5">
    <location>
        <position position="659"/>
    </location>
</feature>
<dbReference type="PROSITE" id="PS51892">
    <property type="entry name" value="SUBTILASE"/>
    <property type="match status" value="1"/>
</dbReference>
<dbReference type="Gene3D" id="3.40.50.200">
    <property type="entry name" value="Peptidase S8/S53 domain"/>
    <property type="match status" value="1"/>
</dbReference>
<dbReference type="InterPro" id="IPR051048">
    <property type="entry name" value="Peptidase_S8/S53_subtilisin"/>
</dbReference>
<keyword evidence="7" id="KW-1133">Transmembrane helix</keyword>
<evidence type="ECO:0000256" key="7">
    <source>
        <dbReference type="SAM" id="Phobius"/>
    </source>
</evidence>
<dbReference type="PANTHER" id="PTHR43399">
    <property type="entry name" value="SUBTILISIN-RELATED"/>
    <property type="match status" value="1"/>
</dbReference>
<feature type="transmembrane region" description="Helical" evidence="7">
    <location>
        <begin position="158"/>
        <end position="177"/>
    </location>
</feature>
<keyword evidence="7" id="KW-0472">Membrane</keyword>
<evidence type="ECO:0000313" key="10">
    <source>
        <dbReference type="Proteomes" id="UP000219612"/>
    </source>
</evidence>
<dbReference type="InterPro" id="IPR000209">
    <property type="entry name" value="Peptidase_S8/S53_dom"/>
</dbReference>
<sequence>MLYLPRMVKSWQLAGAGVWAVAVSVTAQWLAWQAGQDTVKAAGEQPAGGTAVAYGVLGAVLAAMPSGLLLLRRRDAVARVWVWAAAAGLVLATARFVPVPEHELYLSLLAVLAVLGALVARNRRPAEDRTVPAAIVAGVGLLLPWLWVGALGGPVETALAVIAAGAVGWLAAAVLAPAYPGNGLVLGVGLVLITASVGQPGANLAVFALAPAGFVVARMRGRAAVGVLAGLGVLGPLAFVGPEEVTVTLTGRDVPIWTAVAGVGTAVIAVAAGVVFRFGIPGRGFAAALLLTGAVVHAGAGQPGFHGDRLFVILADQADLSDIDTSRTGPSGRDARAGEVHDRLVSQAERTQAVLRRDLDRLGIGYTRYYLINALEVNAGPWLRPWLEGRADVGRVLISPRLRPLPRPRDTDDGPVDPAPGDGWNIAAIGADRVWSELGVRGAGVVVGASDSGVDGTHPALSANFRGGDDSWLDPWNGTRAPVDNDGHGTHTLGSAVGGGIGVAPGARWVGCVNMDRNLSSPARYLDCLQFMMAPFPAGGDPIADGRPGRGPQVLTNSWNCPAVEGCDLATFVPATAAFAAAGTFVVASAGNSGPGCATVDLPPGPYPDVVTVGATDHAGVVAAFSSRGPGAKPDLVAPGARIRSALPGGGYGEMSGTSMATPQVAGVVALMWSAAPGLIGDLPRTRALLTSTATPVTGPTAGCGAAGAGLVNAPAAVRAALEVARSDRPLRRGSWRAGCGPSPSGCR</sequence>
<keyword evidence="4 5" id="KW-0720">Serine protease</keyword>
<feature type="active site" description="Charge relay system" evidence="5">
    <location>
        <position position="488"/>
    </location>
</feature>
<keyword evidence="3 5" id="KW-0378">Hydrolase</keyword>
<dbReference type="SUPFAM" id="SSF52743">
    <property type="entry name" value="Subtilisin-like"/>
    <property type="match status" value="1"/>
</dbReference>
<evidence type="ECO:0000256" key="2">
    <source>
        <dbReference type="ARBA" id="ARBA00022670"/>
    </source>
</evidence>
<keyword evidence="10" id="KW-1185">Reference proteome</keyword>
<evidence type="ECO:0000256" key="6">
    <source>
        <dbReference type="SAM" id="MobiDB-lite"/>
    </source>
</evidence>
<feature type="transmembrane region" description="Helical" evidence="7">
    <location>
        <begin position="184"/>
        <end position="217"/>
    </location>
</feature>
<dbReference type="PRINTS" id="PR00723">
    <property type="entry name" value="SUBTILISIN"/>
</dbReference>
<protein>
    <submittedName>
        <fullName evidence="9">Subtilase family protein</fullName>
    </submittedName>
</protein>
<dbReference type="GO" id="GO:0004252">
    <property type="term" value="F:serine-type endopeptidase activity"/>
    <property type="evidence" value="ECO:0007669"/>
    <property type="project" value="UniProtKB-UniRule"/>
</dbReference>
<dbReference type="Pfam" id="PF00082">
    <property type="entry name" value="Peptidase_S8"/>
    <property type="match status" value="1"/>
</dbReference>
<keyword evidence="7" id="KW-0812">Transmembrane</keyword>
<name>A0A285IX28_9ACTN</name>
<evidence type="ECO:0000256" key="3">
    <source>
        <dbReference type="ARBA" id="ARBA00022801"/>
    </source>
</evidence>
<accession>A0A285IX28</accession>
<evidence type="ECO:0000259" key="8">
    <source>
        <dbReference type="Pfam" id="PF00082"/>
    </source>
</evidence>
<keyword evidence="2 5" id="KW-0645">Protease</keyword>
<dbReference type="AlphaFoldDB" id="A0A285IX28"/>